<dbReference type="OrthoDB" id="2156137at2"/>
<dbReference type="Pfam" id="PF13743">
    <property type="entry name" value="Thioredoxin_5"/>
    <property type="match status" value="1"/>
</dbReference>
<protein>
    <recommendedName>
        <fullName evidence="3">Dithiol-disulfide isomerase</fullName>
    </recommendedName>
</protein>
<dbReference type="Gene3D" id="3.40.30.10">
    <property type="entry name" value="Glutaredoxin"/>
    <property type="match status" value="1"/>
</dbReference>
<dbReference type="PATRIC" id="fig|319653.3.peg.585"/>
<name>A0A0R2K652_9LACO</name>
<dbReference type="AlphaFoldDB" id="A0A0R2K652"/>
<comment type="caution">
    <text evidence="1">The sequence shown here is derived from an EMBL/GenBank/DDBJ whole genome shotgun (WGS) entry which is preliminary data.</text>
</comment>
<reference evidence="1 2" key="1">
    <citation type="journal article" date="2015" name="Genome Announc.">
        <title>Expanding the biotechnology potential of lactobacilli through comparative genomics of 213 strains and associated genera.</title>
        <authorList>
            <person name="Sun Z."/>
            <person name="Harris H.M."/>
            <person name="McCann A."/>
            <person name="Guo C."/>
            <person name="Argimon S."/>
            <person name="Zhang W."/>
            <person name="Yang X."/>
            <person name="Jeffery I.B."/>
            <person name="Cooney J.C."/>
            <person name="Kagawa T.F."/>
            <person name="Liu W."/>
            <person name="Song Y."/>
            <person name="Salvetti E."/>
            <person name="Wrobel A."/>
            <person name="Rasinkangas P."/>
            <person name="Parkhill J."/>
            <person name="Rea M.C."/>
            <person name="O'Sullivan O."/>
            <person name="Ritari J."/>
            <person name="Douillard F.P."/>
            <person name="Paul Ross R."/>
            <person name="Yang R."/>
            <person name="Briner A.E."/>
            <person name="Felis G.E."/>
            <person name="de Vos W.M."/>
            <person name="Barrangou R."/>
            <person name="Klaenhammer T.R."/>
            <person name="Caufield P.W."/>
            <person name="Cui Y."/>
            <person name="Zhang H."/>
            <person name="O'Toole P.W."/>
        </authorList>
    </citation>
    <scope>NUCLEOTIDE SEQUENCE [LARGE SCALE GENOMIC DNA]</scope>
    <source>
        <strain evidence="1 2">DSM 22301</strain>
    </source>
</reference>
<dbReference type="STRING" id="319653.SAMN04487973_11545"/>
<proteinExistence type="predicted"/>
<evidence type="ECO:0000313" key="1">
    <source>
        <dbReference type="EMBL" id="KRN82074.1"/>
    </source>
</evidence>
<evidence type="ECO:0008006" key="3">
    <source>
        <dbReference type="Google" id="ProtNLM"/>
    </source>
</evidence>
<sequence length="209" mass="23930">MEEKSMLDVYLFVTPWGEQCMNSERVMMDFVHNVDQKVSFQIVPMLNMQIIQNYLHSAANQNYRSYNDLSEDMYHMILDYKAALFQCKRHGRNFLKLIQNEITTQNLPYSKELGTKIAQKANLDLTMFETDRRSQLAQDAFKSDQQTASEMNVSVSPSAVIFNADGDDCGILVEDFNNSILQQICQDSECPLSDSISFSHASVSFPHVL</sequence>
<organism evidence="1 2">
    <name type="scientific">Pediococcus ethanolidurans</name>
    <dbReference type="NCBI Taxonomy" id="319653"/>
    <lineage>
        <taxon>Bacteria</taxon>
        <taxon>Bacillati</taxon>
        <taxon>Bacillota</taxon>
        <taxon>Bacilli</taxon>
        <taxon>Lactobacillales</taxon>
        <taxon>Lactobacillaceae</taxon>
        <taxon>Pediococcus</taxon>
    </lineage>
</organism>
<dbReference type="Proteomes" id="UP000051749">
    <property type="component" value="Unassembled WGS sequence"/>
</dbReference>
<dbReference type="EMBL" id="JQBY01000015">
    <property type="protein sequence ID" value="KRN82074.1"/>
    <property type="molecule type" value="Genomic_DNA"/>
</dbReference>
<gene>
    <name evidence="1" type="ORF">IV87_GL000574</name>
</gene>
<accession>A0A0R2K652</accession>
<evidence type="ECO:0000313" key="2">
    <source>
        <dbReference type="Proteomes" id="UP000051749"/>
    </source>
</evidence>